<feature type="domain" description="Putative nitroreductase TM1586" evidence="3">
    <location>
        <begin position="4"/>
        <end position="238"/>
    </location>
</feature>
<evidence type="ECO:0000256" key="2">
    <source>
        <dbReference type="ARBA" id="ARBA00023002"/>
    </source>
</evidence>
<organism evidence="4 5">
    <name type="scientific">Bilifractor porci</name>
    <dbReference type="NCBI Taxonomy" id="2606636"/>
    <lineage>
        <taxon>Bacteria</taxon>
        <taxon>Bacillati</taxon>
        <taxon>Bacillota</taxon>
        <taxon>Clostridia</taxon>
        <taxon>Lachnospirales</taxon>
        <taxon>Lachnospiraceae</taxon>
        <taxon>Bilifractor</taxon>
    </lineage>
</organism>
<protein>
    <submittedName>
        <fullName evidence="4">Nitroreductase</fullName>
    </submittedName>
</protein>
<dbReference type="Gene3D" id="3.40.109.30">
    <property type="entry name" value="putative nitroreductase (tm1586), domain 2"/>
    <property type="match status" value="1"/>
</dbReference>
<dbReference type="Pfam" id="PF14512">
    <property type="entry name" value="TM1586_NiRdase"/>
    <property type="match status" value="1"/>
</dbReference>
<sequence>MNTEIIRNRKSVRTYKEQPIPEQTMNRVRDYLEHDTGLFEVPVAFSILNAREDGVSSPVILGEDTYVAGKYKKQKNAEISFGYVFEKFILYATSIGFGTVWLAATIDRKAFEKAVHLKEDEVMPAVTPIGYAADKRSICESMMRKGMKSDSRLPFEELFFHGSFQNPLNESDADIWQLPFEMVRLAPSATNKQPWRVVTEKDRVHFYEKKTKGYAKEATGDIQKVDLGIALCHFEIAAEEGGLKGKFIQSDPGITAAEDTEYIATYILEG</sequence>
<dbReference type="InterPro" id="IPR029478">
    <property type="entry name" value="TM1586_NiRdase"/>
</dbReference>
<dbReference type="Proteomes" id="UP000466864">
    <property type="component" value="Unassembled WGS sequence"/>
</dbReference>
<accession>A0A7X2P752</accession>
<keyword evidence="2" id="KW-0560">Oxidoreductase</keyword>
<dbReference type="PANTHER" id="PTHR43673:SF10">
    <property type="entry name" value="NADH DEHYDROGENASE_NAD(P)H NITROREDUCTASE XCC3605-RELATED"/>
    <property type="match status" value="1"/>
</dbReference>
<evidence type="ECO:0000313" key="4">
    <source>
        <dbReference type="EMBL" id="MST81454.1"/>
    </source>
</evidence>
<dbReference type="Gene3D" id="3.40.109.10">
    <property type="entry name" value="NADH Oxidase"/>
    <property type="match status" value="1"/>
</dbReference>
<dbReference type="RefSeq" id="WP_154457259.1">
    <property type="nucleotide sequence ID" value="NZ_VUMV01000002.1"/>
</dbReference>
<proteinExistence type="inferred from homology"/>
<gene>
    <name evidence="4" type="ORF">FYJ60_03880</name>
</gene>
<dbReference type="GO" id="GO:0016491">
    <property type="term" value="F:oxidoreductase activity"/>
    <property type="evidence" value="ECO:0007669"/>
    <property type="project" value="UniProtKB-KW"/>
</dbReference>
<dbReference type="SUPFAM" id="SSF55469">
    <property type="entry name" value="FMN-dependent nitroreductase-like"/>
    <property type="match status" value="2"/>
</dbReference>
<comment type="caution">
    <text evidence="4">The sequence shown here is derived from an EMBL/GenBank/DDBJ whole genome shotgun (WGS) entry which is preliminary data.</text>
</comment>
<dbReference type="InterPro" id="IPR000415">
    <property type="entry name" value="Nitroreductase-like"/>
</dbReference>
<evidence type="ECO:0000256" key="1">
    <source>
        <dbReference type="ARBA" id="ARBA00007118"/>
    </source>
</evidence>
<evidence type="ECO:0000313" key="5">
    <source>
        <dbReference type="Proteomes" id="UP000466864"/>
    </source>
</evidence>
<dbReference type="PANTHER" id="PTHR43673">
    <property type="entry name" value="NAD(P)H NITROREDUCTASE YDGI-RELATED"/>
    <property type="match status" value="1"/>
</dbReference>
<name>A0A7X2P752_9FIRM</name>
<dbReference type="EMBL" id="VUMV01000002">
    <property type="protein sequence ID" value="MST81454.1"/>
    <property type="molecule type" value="Genomic_DNA"/>
</dbReference>
<dbReference type="AlphaFoldDB" id="A0A7X2P752"/>
<keyword evidence="5" id="KW-1185">Reference proteome</keyword>
<evidence type="ECO:0000259" key="3">
    <source>
        <dbReference type="Pfam" id="PF14512"/>
    </source>
</evidence>
<comment type="similarity">
    <text evidence="1">Belongs to the nitroreductase family.</text>
</comment>
<reference evidence="4 5" key="1">
    <citation type="submission" date="2019-08" db="EMBL/GenBank/DDBJ databases">
        <title>In-depth cultivation of the pig gut microbiome towards novel bacterial diversity and tailored functional studies.</title>
        <authorList>
            <person name="Wylensek D."/>
            <person name="Hitch T.C.A."/>
            <person name="Clavel T."/>
        </authorList>
    </citation>
    <scope>NUCLEOTIDE SEQUENCE [LARGE SCALE GENOMIC DNA]</scope>
    <source>
        <strain evidence="4 5">Oil+RF-744-WCA-WT-13</strain>
    </source>
</reference>